<dbReference type="Gene3D" id="3.40.50.150">
    <property type="entry name" value="Vaccinia Virus protein VP39"/>
    <property type="match status" value="1"/>
</dbReference>
<dbReference type="GO" id="GO:0043527">
    <property type="term" value="C:tRNA methyltransferase complex"/>
    <property type="evidence" value="ECO:0007669"/>
    <property type="project" value="TreeGrafter"/>
</dbReference>
<comment type="pathway">
    <text evidence="7">tRNA modification; N(7)-methylguanine-tRNA biosynthesis.</text>
</comment>
<protein>
    <recommendedName>
        <fullName evidence="7">tRNA (guanine-N(7)-)-methyltransferase</fullName>
        <ecNumber evidence="7">2.1.1.33</ecNumber>
    </recommendedName>
    <alternativeName>
        <fullName evidence="7">tRNA (guanine(46)-N(7))-methyltransferase</fullName>
    </alternativeName>
    <alternativeName>
        <fullName evidence="7">tRNA(m7G46)-methyltransferase</fullName>
    </alternativeName>
</protein>
<feature type="binding site" evidence="7">
    <location>
        <position position="68"/>
    </location>
    <ligand>
        <name>S-adenosyl-L-methionine</name>
        <dbReference type="ChEBI" id="CHEBI:59789"/>
    </ligand>
</feature>
<feature type="binding site" evidence="7">
    <location>
        <position position="147"/>
    </location>
    <ligand>
        <name>substrate</name>
    </ligand>
</feature>
<proteinExistence type="inferred from homology"/>
<dbReference type="HAMAP" id="MF_01057">
    <property type="entry name" value="tRNA_methyltr_TrmB"/>
    <property type="match status" value="1"/>
</dbReference>
<comment type="function">
    <text evidence="2 7">Catalyzes the formation of N(7)-methylguanine at position 46 (m7G46) in tRNA.</text>
</comment>
<comment type="similarity">
    <text evidence="7">Belongs to the class I-like SAM-binding methyltransferase superfamily. TrmB family.</text>
</comment>
<evidence type="ECO:0000256" key="5">
    <source>
        <dbReference type="ARBA" id="ARBA00022691"/>
    </source>
</evidence>
<dbReference type="PROSITE" id="PS51625">
    <property type="entry name" value="SAM_MT_TRMB"/>
    <property type="match status" value="1"/>
</dbReference>
<evidence type="ECO:0000256" key="6">
    <source>
        <dbReference type="ARBA" id="ARBA00022694"/>
    </source>
</evidence>
<dbReference type="PANTHER" id="PTHR23417:SF14">
    <property type="entry name" value="PENTACOTRIPEPTIDE-REPEAT REGION OF PRORP DOMAIN-CONTAINING PROTEIN"/>
    <property type="match status" value="1"/>
</dbReference>
<gene>
    <name evidence="7 8" type="primary">trmB</name>
    <name evidence="8" type="ORF">RVIR1_03400</name>
</gene>
<dbReference type="OrthoDB" id="9802090at2"/>
<feature type="binding site" evidence="7">
    <location>
        <begin position="216"/>
        <end position="219"/>
    </location>
    <ligand>
        <name>substrate</name>
    </ligand>
</feature>
<dbReference type="Proteomes" id="UP000282483">
    <property type="component" value="Chromosome"/>
</dbReference>
<dbReference type="Pfam" id="PF02390">
    <property type="entry name" value="Methyltransf_4"/>
    <property type="match status" value="1"/>
</dbReference>
<dbReference type="InterPro" id="IPR003358">
    <property type="entry name" value="tRNA_(Gua-N-7)_MeTrfase_Trmb"/>
</dbReference>
<evidence type="ECO:0000256" key="3">
    <source>
        <dbReference type="ARBA" id="ARBA00022603"/>
    </source>
</evidence>
<keyword evidence="3 7" id="KW-0489">Methyltransferase</keyword>
<keyword evidence="5 7" id="KW-0949">S-adenosyl-L-methionine</keyword>
<feature type="binding site" evidence="7">
    <location>
        <position position="143"/>
    </location>
    <ligand>
        <name>S-adenosyl-L-methionine</name>
        <dbReference type="ChEBI" id="CHEBI:59789"/>
    </ligand>
</feature>
<evidence type="ECO:0000256" key="1">
    <source>
        <dbReference type="ARBA" id="ARBA00000142"/>
    </source>
</evidence>
<dbReference type="InterPro" id="IPR029063">
    <property type="entry name" value="SAM-dependent_MTases_sf"/>
</dbReference>
<dbReference type="GO" id="GO:0008176">
    <property type="term" value="F:tRNA (guanine(46)-N7)-methyltransferase activity"/>
    <property type="evidence" value="ECO:0007669"/>
    <property type="project" value="UniProtKB-UniRule"/>
</dbReference>
<accession>A0A2Z5UV80</accession>
<feature type="binding site" evidence="7">
    <location>
        <position position="179"/>
    </location>
    <ligand>
        <name>substrate</name>
    </ligand>
</feature>
<dbReference type="AlphaFoldDB" id="A0A2Z5UV80"/>
<keyword evidence="4 7" id="KW-0808">Transferase</keyword>
<evidence type="ECO:0000256" key="2">
    <source>
        <dbReference type="ARBA" id="ARBA00003015"/>
    </source>
</evidence>
<evidence type="ECO:0000256" key="7">
    <source>
        <dbReference type="HAMAP-Rule" id="MF_01057"/>
    </source>
</evidence>
<name>A0A2Z5UV80_9COXI</name>
<evidence type="ECO:0000313" key="9">
    <source>
        <dbReference type="Proteomes" id="UP000282483"/>
    </source>
</evidence>
<dbReference type="RefSeq" id="WP_126322372.1">
    <property type="nucleotide sequence ID" value="NZ_AP018005.1"/>
</dbReference>
<keyword evidence="6 7" id="KW-0819">tRNA processing</keyword>
<dbReference type="PANTHER" id="PTHR23417">
    <property type="entry name" value="3-DEOXY-D-MANNO-OCTULOSONIC-ACID TRANSFERASE/TRNA GUANINE-N 7 - -METHYLTRANSFERASE"/>
    <property type="match status" value="1"/>
</dbReference>
<feature type="binding site" evidence="7">
    <location>
        <position position="120"/>
    </location>
    <ligand>
        <name>S-adenosyl-L-methionine</name>
        <dbReference type="ChEBI" id="CHEBI:59789"/>
    </ligand>
</feature>
<feature type="binding site" evidence="7">
    <location>
        <position position="93"/>
    </location>
    <ligand>
        <name>S-adenosyl-L-methionine</name>
        <dbReference type="ChEBI" id="CHEBI:59789"/>
    </ligand>
</feature>
<dbReference type="SUPFAM" id="SSF53335">
    <property type="entry name" value="S-adenosyl-L-methionine-dependent methyltransferases"/>
    <property type="match status" value="1"/>
</dbReference>
<dbReference type="UniPathway" id="UPA00989"/>
<dbReference type="NCBIfam" id="TIGR00091">
    <property type="entry name" value="tRNA (guanosine(46)-N7)-methyltransferase TrmB"/>
    <property type="match status" value="1"/>
</dbReference>
<dbReference type="EC" id="2.1.1.33" evidence="7"/>
<keyword evidence="9" id="KW-1185">Reference proteome</keyword>
<dbReference type="InterPro" id="IPR055361">
    <property type="entry name" value="tRNA_methyltr_TrmB_bact"/>
</dbReference>
<evidence type="ECO:0000313" key="8">
    <source>
        <dbReference type="EMBL" id="BBB14860.1"/>
    </source>
</evidence>
<evidence type="ECO:0000256" key="4">
    <source>
        <dbReference type="ARBA" id="ARBA00022679"/>
    </source>
</evidence>
<dbReference type="EMBL" id="AP018005">
    <property type="protein sequence ID" value="BBB14860.1"/>
    <property type="molecule type" value="Genomic_DNA"/>
</dbReference>
<sequence>MNPINPLLKTNSPPSFKPIRSFVHRQASLSNERKRALSTLLSEYGLATKKELLNLEHAFQRVAPTTLEIGFGMGHHLLEQAQRYPEQNFLGIEVHRPGIAAVLLGIEALKLHNLKICPADAIEILDNCIADKSLHAIQIFFPDPWPKRRHHKRRLIQLQSAQLLQKKLKVGGELQLATDWQDYAEHMLVVLENTFGLKNRAGKNQFSPRLSQRALTKFEKRGQQLGHQIWDLVFYSTE</sequence>
<reference evidence="8 9" key="1">
    <citation type="submission" date="2017-03" db="EMBL/GenBank/DDBJ databases">
        <title>The genome sequence of Candidatus Rickettsiella viridis.</title>
        <authorList>
            <person name="Nikoh N."/>
            <person name="Tsuchida T."/>
            <person name="Yamaguchi K."/>
            <person name="Maeda T."/>
            <person name="Shigenobu S."/>
            <person name="Fukatsu T."/>
        </authorList>
    </citation>
    <scope>NUCLEOTIDE SEQUENCE [LARGE SCALE GENOMIC DNA]</scope>
    <source>
        <strain evidence="8 9">Ap-RA04</strain>
    </source>
</reference>
<dbReference type="KEGG" id="rvi:RVIR1_03400"/>
<comment type="catalytic activity">
    <reaction evidence="1 7">
        <text>guanosine(46) in tRNA + S-adenosyl-L-methionine = N(7)-methylguanosine(46) in tRNA + S-adenosyl-L-homocysteine</text>
        <dbReference type="Rhea" id="RHEA:42708"/>
        <dbReference type="Rhea" id="RHEA-COMP:10188"/>
        <dbReference type="Rhea" id="RHEA-COMP:10189"/>
        <dbReference type="ChEBI" id="CHEBI:57856"/>
        <dbReference type="ChEBI" id="CHEBI:59789"/>
        <dbReference type="ChEBI" id="CHEBI:74269"/>
        <dbReference type="ChEBI" id="CHEBI:74480"/>
        <dbReference type="EC" id="2.1.1.33"/>
    </reaction>
</comment>
<comment type="caution">
    <text evidence="7">Lacks conserved residue(s) required for the propagation of feature annotation.</text>
</comment>
<organism evidence="8 9">
    <name type="scientific">Candidatus Rickettsiella viridis</name>
    <dbReference type="NCBI Taxonomy" id="676208"/>
    <lineage>
        <taxon>Bacteria</taxon>
        <taxon>Pseudomonadati</taxon>
        <taxon>Pseudomonadota</taxon>
        <taxon>Gammaproteobacteria</taxon>
        <taxon>Legionellales</taxon>
        <taxon>Coxiellaceae</taxon>
        <taxon>Rickettsiella</taxon>
    </lineage>
</organism>